<accession>A0AC61QMB5</accession>
<dbReference type="Proteomes" id="UP000308886">
    <property type="component" value="Unassembled WGS sequence"/>
</dbReference>
<organism evidence="1 2">
    <name type="scientific">Palleniella muris</name>
    <dbReference type="NCBI Taxonomy" id="3038145"/>
    <lineage>
        <taxon>Bacteria</taxon>
        <taxon>Pseudomonadati</taxon>
        <taxon>Bacteroidota</taxon>
        <taxon>Bacteroidia</taxon>
        <taxon>Bacteroidales</taxon>
        <taxon>Prevotellaceae</taxon>
        <taxon>Palleniella</taxon>
    </lineage>
</organism>
<comment type="caution">
    <text evidence="1">The sequence shown here is derived from an EMBL/GenBank/DDBJ whole genome shotgun (WGS) entry which is preliminary data.</text>
</comment>
<gene>
    <name evidence="1" type="ORF">E5358_13190</name>
</gene>
<name>A0AC61QMB5_9BACT</name>
<evidence type="ECO:0000313" key="1">
    <source>
        <dbReference type="EMBL" id="TGX80307.1"/>
    </source>
</evidence>
<dbReference type="EMBL" id="SRZC01000027">
    <property type="protein sequence ID" value="TGX80307.1"/>
    <property type="molecule type" value="Genomic_DNA"/>
</dbReference>
<sequence>MVPNLIDFLKTVKGIIFTKRVFFSIVFLYVILEILYVVKYADEILVSDPGWYVYYAEECVKHGTMYPDYSNYHDEYIFAPGWVNFIILGIKLLGGVNWLPLVNVAFDSGIILILYLTGRSIFENKNVGYLACYLYMLLPTFFTMSNHLFTEPPFVFLILLSFYLVWKCKNVYTILIAGGIIAVANWIRPLALAWMIPAVLLLVFYNKKISYAFSYIFGIISVSVMIAFVTHINFPDYIYKSTTGGVNLIMIADSENIEGGFSETSREKGGLGYLEGATDSSRVTNILKYATEDVYFYRQTNKYTYYQYDSIYKCRAMNWIINNPELYVAQIPYKIKNLFKPYYLTYSTKPKHIKSSYFAFPQIYVKYLVLIRNIYYIYMLFFIGWVCHTWRKKETQYIVLPVILSMTATVIIVTMSRYSIIILPFIYLGVSDFLRNIYYKVRDMNTLSSGDRY</sequence>
<reference evidence="1" key="1">
    <citation type="submission" date="2019-04" db="EMBL/GenBank/DDBJ databases">
        <title>Microbes associate with the intestines of laboratory mice.</title>
        <authorList>
            <person name="Navarre W."/>
            <person name="Wong E."/>
            <person name="Huang K."/>
            <person name="Tropini C."/>
            <person name="Ng K."/>
            <person name="Yu B."/>
        </authorList>
    </citation>
    <scope>NUCLEOTIDE SEQUENCE</scope>
    <source>
        <strain evidence="1">NM73_A23</strain>
    </source>
</reference>
<keyword evidence="2" id="KW-1185">Reference proteome</keyword>
<protein>
    <submittedName>
        <fullName evidence="1">Uncharacterized protein</fullName>
    </submittedName>
</protein>
<proteinExistence type="predicted"/>
<evidence type="ECO:0000313" key="2">
    <source>
        <dbReference type="Proteomes" id="UP000308886"/>
    </source>
</evidence>